<evidence type="ECO:0000256" key="16">
    <source>
        <dbReference type="PROSITE-ProRule" id="PRU10016"/>
    </source>
</evidence>
<dbReference type="GO" id="GO:0006231">
    <property type="term" value="P:dTMP biosynthetic process"/>
    <property type="evidence" value="ECO:0007669"/>
    <property type="project" value="InterPro"/>
</dbReference>
<dbReference type="PIRSF" id="PIRSF000389">
    <property type="entry name" value="DHFR-TS"/>
    <property type="match status" value="1"/>
</dbReference>
<dbReference type="GO" id="GO:0005829">
    <property type="term" value="C:cytosol"/>
    <property type="evidence" value="ECO:0007669"/>
    <property type="project" value="TreeGrafter"/>
</dbReference>
<dbReference type="PROSITE" id="PS00091">
    <property type="entry name" value="THYMIDYLATE_SYNTHASE"/>
    <property type="match status" value="1"/>
</dbReference>
<reference evidence="18" key="1">
    <citation type="submission" date="2021-01" db="EMBL/GenBank/DDBJ databases">
        <authorList>
            <consortium name="Genoscope - CEA"/>
            <person name="William W."/>
        </authorList>
    </citation>
    <scope>NUCLEOTIDE SEQUENCE</scope>
</reference>
<evidence type="ECO:0000256" key="8">
    <source>
        <dbReference type="ARBA" id="ARBA00022727"/>
    </source>
</evidence>
<dbReference type="NCBIfam" id="NF002497">
    <property type="entry name" value="PRK01827.1-3"/>
    <property type="match status" value="1"/>
</dbReference>
<organism evidence="18 19">
    <name type="scientific">Paramecium sonneborni</name>
    <dbReference type="NCBI Taxonomy" id="65129"/>
    <lineage>
        <taxon>Eukaryota</taxon>
        <taxon>Sar</taxon>
        <taxon>Alveolata</taxon>
        <taxon>Ciliophora</taxon>
        <taxon>Intramacronucleata</taxon>
        <taxon>Oligohymenophorea</taxon>
        <taxon>Peniculida</taxon>
        <taxon>Parameciidae</taxon>
        <taxon>Paramecium</taxon>
    </lineage>
</organism>
<keyword evidence="7 15" id="KW-0808">Transferase</keyword>
<keyword evidence="10 15" id="KW-0560">Oxidoreductase</keyword>
<dbReference type="InterPro" id="IPR012262">
    <property type="entry name" value="DHFR-TS"/>
</dbReference>
<dbReference type="HAMAP" id="MF_00008">
    <property type="entry name" value="Thymidy_synth_bact"/>
    <property type="match status" value="1"/>
</dbReference>
<keyword evidence="11" id="KW-0511">Multifunctional enzyme</keyword>
<comment type="caution">
    <text evidence="18">The sequence shown here is derived from an EMBL/GenBank/DDBJ whole genome shotgun (WGS) entry which is preliminary data.</text>
</comment>
<evidence type="ECO:0000259" key="17">
    <source>
        <dbReference type="PROSITE" id="PS51330"/>
    </source>
</evidence>
<dbReference type="NCBIfam" id="TIGR03284">
    <property type="entry name" value="thym_sym"/>
    <property type="match status" value="1"/>
</dbReference>
<evidence type="ECO:0000256" key="6">
    <source>
        <dbReference type="ARBA" id="ARBA00022603"/>
    </source>
</evidence>
<keyword evidence="19" id="KW-1185">Reference proteome</keyword>
<dbReference type="OrthoDB" id="766at2759"/>
<comment type="similarity">
    <text evidence="3 15">In the N-terminal section; belongs to the dihydrofolate reductase family.</text>
</comment>
<sequence>MSTNKTFSMVLAMTLNGGIGYQNRLPWKLKEDLQRFKKITTGGIVIMGRKTFESMNSKPLPNRVNVVISKNMKQENNIQVFPRLDDALQYYNSSNQKMYLIGGKRIFEEGLTTDNCSDVHLTRIGVDTKCDVYLDKNIFTQFKVKKTSKTKSENGINYDYQHLINKNSDEQQSYIDEEHQENQYLDMIKKIMREGVQKDDRTGVGTISIFGQTMRFDLEESFPLLTTKKVFFRGVVEELLWFLRGNTDGRQLLDKKIKIWEGNGTREYLNSIGLQNRQEHDLGPVYGFQWRHFGAKYKECQSDYNNQGVDQIKDIIQQLKNNPDSRRIILSAWNPSDLKQMALPPCHVMSQFYVANGKLSCLMYQRSCDFGLGIPFNIASYALLTYMLAKECNLKLGEFIHVLGDTHIYSNHLDALKGQIQRIPYPFPILKIKTNKGFFDYTYDDFQLIGYNPHDKIDMKMAV</sequence>
<proteinExistence type="inferred from homology"/>
<dbReference type="InterPro" id="IPR000398">
    <property type="entry name" value="Thymidylate_synthase"/>
</dbReference>
<keyword evidence="8 15" id="KW-0545">Nucleotide biosynthesis</keyword>
<dbReference type="InterPro" id="IPR001796">
    <property type="entry name" value="DHFR_dom"/>
</dbReference>
<dbReference type="GO" id="GO:0005739">
    <property type="term" value="C:mitochondrion"/>
    <property type="evidence" value="ECO:0007669"/>
    <property type="project" value="TreeGrafter"/>
</dbReference>
<dbReference type="GO" id="GO:0004799">
    <property type="term" value="F:thymidylate synthase activity"/>
    <property type="evidence" value="ECO:0007669"/>
    <property type="project" value="UniProtKB-EC"/>
</dbReference>
<comment type="function">
    <text evidence="12">Bifunctional enzyme. Involved in de novo dTMP biosynthesis. Key enzyme in folate metabolism. Catalyzes an essential reaction for de novo glycine and purine synthesis, DNA precursor synthesis, and for the conversion of dUMP to dTMP.</text>
</comment>
<evidence type="ECO:0000256" key="7">
    <source>
        <dbReference type="ARBA" id="ARBA00022679"/>
    </source>
</evidence>
<dbReference type="AlphaFoldDB" id="A0A8S1N518"/>
<evidence type="ECO:0000256" key="12">
    <source>
        <dbReference type="ARBA" id="ARBA00025154"/>
    </source>
</evidence>
<dbReference type="Pfam" id="PF00303">
    <property type="entry name" value="Thymidylat_synt"/>
    <property type="match status" value="1"/>
</dbReference>
<evidence type="ECO:0000256" key="5">
    <source>
        <dbReference type="ARBA" id="ARBA00022563"/>
    </source>
</evidence>
<name>A0A8S1N518_9CILI</name>
<dbReference type="GO" id="GO:0004146">
    <property type="term" value="F:dihydrofolate reductase activity"/>
    <property type="evidence" value="ECO:0007669"/>
    <property type="project" value="UniProtKB-EC"/>
</dbReference>
<keyword evidence="5 15" id="KW-0554">One-carbon metabolism</keyword>
<protein>
    <recommendedName>
        <fullName evidence="4 15">Bifunctional dihydrofolate reductase-thymidylate synthase</fullName>
    </recommendedName>
</protein>
<dbReference type="PANTHER" id="PTHR11548">
    <property type="entry name" value="THYMIDYLATE SYNTHASE 1"/>
    <property type="match status" value="1"/>
</dbReference>
<evidence type="ECO:0000256" key="13">
    <source>
        <dbReference type="ARBA" id="ARBA00047344"/>
    </source>
</evidence>
<evidence type="ECO:0000313" key="18">
    <source>
        <dbReference type="EMBL" id="CAD8087122.1"/>
    </source>
</evidence>
<keyword evidence="6 15" id="KW-0489">Methyltransferase</keyword>
<evidence type="ECO:0000256" key="4">
    <source>
        <dbReference type="ARBA" id="ARBA00019798"/>
    </source>
</evidence>
<dbReference type="GO" id="GO:0046654">
    <property type="term" value="P:tetrahydrofolate biosynthetic process"/>
    <property type="evidence" value="ECO:0007669"/>
    <property type="project" value="InterPro"/>
</dbReference>
<feature type="domain" description="DHFR" evidence="17">
    <location>
        <begin position="6"/>
        <end position="165"/>
    </location>
</feature>
<comment type="catalytic activity">
    <reaction evidence="13">
        <text>dUMP + (6R)-5,10-methylene-5,6,7,8-tetrahydrofolate = 7,8-dihydrofolate + dTMP</text>
        <dbReference type="Rhea" id="RHEA:12104"/>
        <dbReference type="ChEBI" id="CHEBI:15636"/>
        <dbReference type="ChEBI" id="CHEBI:57451"/>
        <dbReference type="ChEBI" id="CHEBI:63528"/>
        <dbReference type="ChEBI" id="CHEBI:246422"/>
        <dbReference type="EC" id="2.1.1.45"/>
    </reaction>
</comment>
<gene>
    <name evidence="18" type="ORF">PSON_ATCC_30995.1.T0510022</name>
</gene>
<evidence type="ECO:0000256" key="1">
    <source>
        <dbReference type="ARBA" id="ARBA00004903"/>
    </source>
</evidence>
<dbReference type="Proteomes" id="UP000692954">
    <property type="component" value="Unassembled WGS sequence"/>
</dbReference>
<dbReference type="GO" id="GO:0032259">
    <property type="term" value="P:methylation"/>
    <property type="evidence" value="ECO:0007669"/>
    <property type="project" value="UniProtKB-KW"/>
</dbReference>
<feature type="active site" evidence="16">
    <location>
        <position position="346"/>
    </location>
</feature>
<dbReference type="InterPro" id="IPR045097">
    <property type="entry name" value="Thymidate_synth/dCMP_Mease"/>
</dbReference>
<comment type="pathway">
    <text evidence="1 15">Cofactor biosynthesis; tetrahydrofolate biosynthesis; 5,6,7,8-tetrahydrofolate from 7,8-dihydrofolate: step 1/1.</text>
</comment>
<comment type="catalytic activity">
    <reaction evidence="14">
        <text>(6S)-5,6,7,8-tetrahydrofolate + NADP(+) = 7,8-dihydrofolate + NADPH + H(+)</text>
        <dbReference type="Rhea" id="RHEA:15009"/>
        <dbReference type="ChEBI" id="CHEBI:15378"/>
        <dbReference type="ChEBI" id="CHEBI:57451"/>
        <dbReference type="ChEBI" id="CHEBI:57453"/>
        <dbReference type="ChEBI" id="CHEBI:57783"/>
        <dbReference type="ChEBI" id="CHEBI:58349"/>
        <dbReference type="EC" id="1.5.1.3"/>
    </reaction>
</comment>
<accession>A0A8S1N518</accession>
<dbReference type="EMBL" id="CAJJDN010000051">
    <property type="protein sequence ID" value="CAD8087122.1"/>
    <property type="molecule type" value="Genomic_DNA"/>
</dbReference>
<evidence type="ECO:0000313" key="19">
    <source>
        <dbReference type="Proteomes" id="UP000692954"/>
    </source>
</evidence>
<comment type="similarity">
    <text evidence="2 15">In the C-terminal section; belongs to the thymidylate synthase family.</text>
</comment>
<evidence type="ECO:0000256" key="9">
    <source>
        <dbReference type="ARBA" id="ARBA00022857"/>
    </source>
</evidence>
<dbReference type="Pfam" id="PF00186">
    <property type="entry name" value="DHFR_1"/>
    <property type="match status" value="1"/>
</dbReference>
<evidence type="ECO:0000256" key="2">
    <source>
        <dbReference type="ARBA" id="ARBA00006900"/>
    </source>
</evidence>
<dbReference type="CDD" id="cd00209">
    <property type="entry name" value="DHFR"/>
    <property type="match status" value="1"/>
</dbReference>
<evidence type="ECO:0000256" key="14">
    <source>
        <dbReference type="ARBA" id="ARBA00048873"/>
    </source>
</evidence>
<dbReference type="InterPro" id="IPR017925">
    <property type="entry name" value="DHFR_CS"/>
</dbReference>
<evidence type="ECO:0000256" key="10">
    <source>
        <dbReference type="ARBA" id="ARBA00023002"/>
    </source>
</evidence>
<dbReference type="PROSITE" id="PS51330">
    <property type="entry name" value="DHFR_2"/>
    <property type="match status" value="1"/>
</dbReference>
<dbReference type="PROSITE" id="PS00075">
    <property type="entry name" value="DHFR_1"/>
    <property type="match status" value="1"/>
</dbReference>
<dbReference type="CDD" id="cd00351">
    <property type="entry name" value="TS_Pyrimidine_HMase"/>
    <property type="match status" value="1"/>
</dbReference>
<dbReference type="FunFam" id="3.30.572.10:FF:000002">
    <property type="entry name" value="Possible thymidylate synthase"/>
    <property type="match status" value="1"/>
</dbReference>
<evidence type="ECO:0000256" key="15">
    <source>
        <dbReference type="PIRNR" id="PIRNR000389"/>
    </source>
</evidence>
<dbReference type="InterPro" id="IPR020940">
    <property type="entry name" value="Thymidylate_synthase_AS"/>
</dbReference>
<dbReference type="InterPro" id="IPR023451">
    <property type="entry name" value="Thymidate_synth/dCMP_Mease_dom"/>
</dbReference>
<evidence type="ECO:0000256" key="3">
    <source>
        <dbReference type="ARBA" id="ARBA00010176"/>
    </source>
</evidence>
<evidence type="ECO:0000256" key="11">
    <source>
        <dbReference type="ARBA" id="ARBA00023268"/>
    </source>
</evidence>
<keyword evidence="9" id="KW-0521">NADP</keyword>
<dbReference type="PANTHER" id="PTHR11548:SF2">
    <property type="entry name" value="THYMIDYLATE SYNTHASE"/>
    <property type="match status" value="1"/>
</dbReference>